<feature type="domain" description="HTH tetR-type" evidence="4">
    <location>
        <begin position="3"/>
        <end position="63"/>
    </location>
</feature>
<dbReference type="InterPro" id="IPR020843">
    <property type="entry name" value="ER"/>
</dbReference>
<evidence type="ECO:0000256" key="1">
    <source>
        <dbReference type="ARBA" id="ARBA00023002"/>
    </source>
</evidence>
<dbReference type="Proteomes" id="UP000242367">
    <property type="component" value="Unassembled WGS sequence"/>
</dbReference>
<dbReference type="Gene3D" id="3.90.180.10">
    <property type="entry name" value="Medium-chain alcohol dehydrogenases, catalytic domain"/>
    <property type="match status" value="1"/>
</dbReference>
<proteinExistence type="predicted"/>
<evidence type="ECO:0000256" key="3">
    <source>
        <dbReference type="PROSITE-ProRule" id="PRU00335"/>
    </source>
</evidence>
<dbReference type="SUPFAM" id="SSF51735">
    <property type="entry name" value="NAD(P)-binding Rossmann-fold domains"/>
    <property type="match status" value="1"/>
</dbReference>
<dbReference type="AlphaFoldDB" id="A0A2P4UQL1"/>
<dbReference type="SUPFAM" id="SSF50129">
    <property type="entry name" value="GroES-like"/>
    <property type="match status" value="1"/>
</dbReference>
<dbReference type="Pfam" id="PF00440">
    <property type="entry name" value="TetR_N"/>
    <property type="match status" value="1"/>
</dbReference>
<evidence type="ECO:0000256" key="2">
    <source>
        <dbReference type="ARBA" id="ARBA00023125"/>
    </source>
</evidence>
<keyword evidence="2 3" id="KW-0238">DNA-binding</keyword>
<dbReference type="EMBL" id="MTBP01000001">
    <property type="protein sequence ID" value="POM27337.1"/>
    <property type="molecule type" value="Genomic_DNA"/>
</dbReference>
<dbReference type="InterPro" id="IPR009057">
    <property type="entry name" value="Homeodomain-like_sf"/>
</dbReference>
<dbReference type="PROSITE" id="PS50977">
    <property type="entry name" value="HTH_TETR_2"/>
    <property type="match status" value="1"/>
</dbReference>
<dbReference type="GO" id="GO:0016628">
    <property type="term" value="F:oxidoreductase activity, acting on the CH-CH group of donors, NAD or NADP as acceptor"/>
    <property type="evidence" value="ECO:0007669"/>
    <property type="project" value="InterPro"/>
</dbReference>
<protein>
    <submittedName>
        <fullName evidence="5">Putative NADP-dependent oxidoreductase YfmJ</fullName>
        <ecNumber evidence="5">1.-.-.-</ecNumber>
    </submittedName>
</protein>
<comment type="caution">
    <text evidence="5">The sequence shown here is derived from an EMBL/GenBank/DDBJ whole genome shotgun (WGS) entry which is preliminary data.</text>
</comment>
<dbReference type="PROSITE" id="PS01081">
    <property type="entry name" value="HTH_TETR_1"/>
    <property type="match status" value="1"/>
</dbReference>
<dbReference type="InterPro" id="IPR023772">
    <property type="entry name" value="DNA-bd_HTH_TetR-type_CS"/>
</dbReference>
<dbReference type="Gene3D" id="3.40.50.720">
    <property type="entry name" value="NAD(P)-binding Rossmann-like Domain"/>
    <property type="match status" value="1"/>
</dbReference>
<dbReference type="InterPro" id="IPR045010">
    <property type="entry name" value="MDR_fam"/>
</dbReference>
<dbReference type="Gene3D" id="1.10.357.10">
    <property type="entry name" value="Tetracycline Repressor, domain 2"/>
    <property type="match status" value="1"/>
</dbReference>
<dbReference type="CDD" id="cd05288">
    <property type="entry name" value="PGDH"/>
    <property type="match status" value="1"/>
</dbReference>
<dbReference type="EC" id="1.-.-.-" evidence="5"/>
<accession>A0A2P4UQL1</accession>
<organism evidence="5 6">
    <name type="scientific">Actinomadura rubteroloni</name>
    <dbReference type="NCBI Taxonomy" id="1926885"/>
    <lineage>
        <taxon>Bacteria</taxon>
        <taxon>Bacillati</taxon>
        <taxon>Actinomycetota</taxon>
        <taxon>Actinomycetes</taxon>
        <taxon>Streptosporangiales</taxon>
        <taxon>Thermomonosporaceae</taxon>
        <taxon>Actinomadura</taxon>
    </lineage>
</organism>
<feature type="DNA-binding region" description="H-T-H motif" evidence="3">
    <location>
        <begin position="26"/>
        <end position="45"/>
    </location>
</feature>
<reference evidence="5 6" key="1">
    <citation type="journal article" date="2017" name="Chemistry">
        <title>Isolation, Biosynthesis and Chemical Modifications of Rubterolones A-F: Rare Tropolone Alkaloids from Actinomadura sp. 5-2.</title>
        <authorList>
            <person name="Guo H."/>
            <person name="Benndorf R."/>
            <person name="Leichnitz D."/>
            <person name="Klassen J.L."/>
            <person name="Vollmers J."/>
            <person name="Gorls H."/>
            <person name="Steinacker M."/>
            <person name="Weigel C."/>
            <person name="Dahse H.M."/>
            <person name="Kaster A.K."/>
            <person name="de Beer Z.W."/>
            <person name="Poulsen M."/>
            <person name="Beemelmanns C."/>
        </authorList>
    </citation>
    <scope>NUCLEOTIDE SEQUENCE [LARGE SCALE GENOMIC DNA]</scope>
    <source>
        <strain evidence="5 6">5-2</strain>
    </source>
</reference>
<gene>
    <name evidence="5" type="primary">yfmJ_1</name>
    <name evidence="5" type="ORF">BTM25_17500</name>
</gene>
<sequence length="520" mass="54434">MATARLGDVLDATYECVTLYGVARTTMDDIARRANLSRTGLYQYVRGKDDAVRRLAARLHDRAYAAAEDALCLDAPADRALGILTAKLDLFLALAGDSPHGAELLDAKTLLFGDVCEEFTARLRQLLTDVFAHCRTAVAAADAAGICLTLVRGFESAPENARLFRPAVVALVDGLLRPGASMPETSREVRLAARPVGEPRPSDFALAEVPVGEPGAGEVLVRNDWMSVDPYMRGRMNDVKSYTPPFKLGAALDGAAVGTVIASESSDVPVGVTVLHGAGWREHAVLPAAHVRVVDTSIAPARAYLGALGMVGLTAYAGLVRIAPVEKGDVVFVSGAAGAVGILAGRIARHLSAARVIGSAGGPDKARRLVEEFGYDAAIDYRTGDLAEQLATAAPDGIDVYFDNVGGDHLQAALSALNTNGRVALCGAISVYNAAEPVPGPDNLALAIGKRLSLRGFIVTDHQNLAVEYAQLAAGWLADGSLNYSETVVDGIDNAVDAFLGLLRGANTGKMLVRLNTSAD</sequence>
<evidence type="ECO:0000313" key="5">
    <source>
        <dbReference type="EMBL" id="POM27337.1"/>
    </source>
</evidence>
<evidence type="ECO:0000259" key="4">
    <source>
        <dbReference type="PROSITE" id="PS50977"/>
    </source>
</evidence>
<dbReference type="InterPro" id="IPR011032">
    <property type="entry name" value="GroES-like_sf"/>
</dbReference>
<name>A0A2P4UQL1_9ACTN</name>
<evidence type="ECO:0000313" key="6">
    <source>
        <dbReference type="Proteomes" id="UP000242367"/>
    </source>
</evidence>
<dbReference type="Pfam" id="PF00107">
    <property type="entry name" value="ADH_zinc_N"/>
    <property type="match status" value="1"/>
</dbReference>
<dbReference type="InterPro" id="IPR036291">
    <property type="entry name" value="NAD(P)-bd_dom_sf"/>
</dbReference>
<dbReference type="InterPro" id="IPR013149">
    <property type="entry name" value="ADH-like_C"/>
</dbReference>
<dbReference type="SUPFAM" id="SSF46689">
    <property type="entry name" value="Homeodomain-like"/>
    <property type="match status" value="1"/>
</dbReference>
<dbReference type="GO" id="GO:0003677">
    <property type="term" value="F:DNA binding"/>
    <property type="evidence" value="ECO:0007669"/>
    <property type="project" value="UniProtKB-UniRule"/>
</dbReference>
<dbReference type="InterPro" id="IPR001647">
    <property type="entry name" value="HTH_TetR"/>
</dbReference>
<dbReference type="PANTHER" id="PTHR43205:SF7">
    <property type="entry name" value="PROSTAGLANDIN REDUCTASE 1"/>
    <property type="match status" value="1"/>
</dbReference>
<dbReference type="PANTHER" id="PTHR43205">
    <property type="entry name" value="PROSTAGLANDIN REDUCTASE"/>
    <property type="match status" value="1"/>
</dbReference>
<dbReference type="FunFam" id="3.40.50.720:FF:000121">
    <property type="entry name" value="Prostaglandin reductase 2"/>
    <property type="match status" value="1"/>
</dbReference>
<keyword evidence="1 5" id="KW-0560">Oxidoreductase</keyword>
<dbReference type="SMART" id="SM00829">
    <property type="entry name" value="PKS_ER"/>
    <property type="match status" value="1"/>
</dbReference>
<dbReference type="InterPro" id="IPR041694">
    <property type="entry name" value="ADH_N_2"/>
</dbReference>
<dbReference type="Pfam" id="PF16884">
    <property type="entry name" value="ADH_N_2"/>
    <property type="match status" value="1"/>
</dbReference>
<keyword evidence="6" id="KW-1185">Reference proteome</keyword>